<sequence length="540" mass="62391">MKKRRQQMSSVDIREVLKLQERNMSLRQIANRLGLHHTTVSRWLQRAKELGLDFQTVSKIQDKQLHSLFCKVKGPKEEAFYPVDVEAICDAIDQGRAKILDSCMEYLEQAKTSDLPPLKRSGFYYRVKQYWHAHYGNKGRVMAQEWEPGKYLLIDYAGDKILLNSSRSNAVKNCRVFVAVLPFSRMVYWYATPDMTTESWIEGLQNAFDFFKGVPSYIILDNDTALVNHAEKGNQLYSKGLLDLAQFYEVALSPARVGHPQDKGLVEEAVKDVTDKFIKKISPGSLTSVNDVNFLLEKELEDFNCAKMARYGISRRKWFELEQPKLRSLPKNKFFYGAEILRRKVRINGCIQFHTHEYMVPPEYFSHSVGVYVKDGQLLRIVDPLSNHLITEYKYYRPGEPDELEGFLHIKPEYRLPGELTPAGRLEKSCEEFRQLSKSAGLFLSKYLKINNRSEKGELANRLRYMVKKLKTVSPETLELSFTHAVETGIYEKSAFLNCVKAFATGMPTKKEKKKKTSENSECLRPLEEFFSFLGNNTIQ</sequence>
<dbReference type="GO" id="GO:0003676">
    <property type="term" value="F:nucleic acid binding"/>
    <property type="evidence" value="ECO:0007669"/>
    <property type="project" value="InterPro"/>
</dbReference>
<dbReference type="InterPro" id="IPR009057">
    <property type="entry name" value="Homeodomain-like_sf"/>
</dbReference>
<dbReference type="InterPro" id="IPR012337">
    <property type="entry name" value="RNaseH-like_sf"/>
</dbReference>
<dbReference type="EMBL" id="WNCL01000097">
    <property type="protein sequence ID" value="MTU44522.1"/>
    <property type="molecule type" value="Genomic_DNA"/>
</dbReference>
<dbReference type="InterPro" id="IPR036397">
    <property type="entry name" value="RNaseH_sf"/>
</dbReference>
<name>A0A6L6N960_9BURK</name>
<dbReference type="AlphaFoldDB" id="A0A6L6N960"/>
<dbReference type="PANTHER" id="PTHR35004:SF7">
    <property type="entry name" value="INTEGRASE PROTEIN"/>
    <property type="match status" value="1"/>
</dbReference>
<organism evidence="1 2">
    <name type="scientific">Parasutterella excrementihominis</name>
    <dbReference type="NCBI Taxonomy" id="487175"/>
    <lineage>
        <taxon>Bacteria</taxon>
        <taxon>Pseudomonadati</taxon>
        <taxon>Pseudomonadota</taxon>
        <taxon>Betaproteobacteria</taxon>
        <taxon>Burkholderiales</taxon>
        <taxon>Sutterellaceae</taxon>
        <taxon>Parasutterella</taxon>
    </lineage>
</organism>
<dbReference type="Proteomes" id="UP000462362">
    <property type="component" value="Unassembled WGS sequence"/>
</dbReference>
<proteinExistence type="predicted"/>
<dbReference type="PANTHER" id="PTHR35004">
    <property type="entry name" value="TRANSPOSASE RV3428C-RELATED"/>
    <property type="match status" value="1"/>
</dbReference>
<gene>
    <name evidence="1" type="ORF">GMD42_13240</name>
</gene>
<dbReference type="InterPro" id="IPR001584">
    <property type="entry name" value="Integrase_cat-core"/>
</dbReference>
<reference evidence="1 2" key="1">
    <citation type="journal article" date="2019" name="Nat. Med.">
        <title>A library of human gut bacterial isolates paired with longitudinal multiomics data enables mechanistic microbiome research.</title>
        <authorList>
            <person name="Poyet M."/>
            <person name="Groussin M."/>
            <person name="Gibbons S.M."/>
            <person name="Avila-Pacheco J."/>
            <person name="Jiang X."/>
            <person name="Kearney S.M."/>
            <person name="Perrotta A.R."/>
            <person name="Berdy B."/>
            <person name="Zhao S."/>
            <person name="Lieberman T.D."/>
            <person name="Swanson P.K."/>
            <person name="Smith M."/>
            <person name="Roesemann S."/>
            <person name="Alexander J.E."/>
            <person name="Rich S.A."/>
            <person name="Livny J."/>
            <person name="Vlamakis H."/>
            <person name="Clish C."/>
            <person name="Bullock K."/>
            <person name="Deik A."/>
            <person name="Scott J."/>
            <person name="Pierce K.A."/>
            <person name="Xavier R.J."/>
            <person name="Alm E.J."/>
        </authorList>
    </citation>
    <scope>NUCLEOTIDE SEQUENCE [LARGE SCALE GENOMIC DNA]</scope>
    <source>
        <strain evidence="1 2">BIOML-A2</strain>
    </source>
</reference>
<evidence type="ECO:0000313" key="2">
    <source>
        <dbReference type="Proteomes" id="UP000462362"/>
    </source>
</evidence>
<dbReference type="SUPFAM" id="SSF53098">
    <property type="entry name" value="Ribonuclease H-like"/>
    <property type="match status" value="1"/>
</dbReference>
<dbReference type="Gene3D" id="1.10.10.60">
    <property type="entry name" value="Homeodomain-like"/>
    <property type="match status" value="1"/>
</dbReference>
<dbReference type="Pfam" id="PF13936">
    <property type="entry name" value="HTH_38"/>
    <property type="match status" value="1"/>
</dbReference>
<accession>A0A6L6N960</accession>
<dbReference type="GO" id="GO:0015074">
    <property type="term" value="P:DNA integration"/>
    <property type="evidence" value="ECO:0007669"/>
    <property type="project" value="InterPro"/>
</dbReference>
<dbReference type="InterPro" id="IPR025246">
    <property type="entry name" value="IS30-like_HTH"/>
</dbReference>
<protein>
    <submittedName>
        <fullName evidence="1">IS21 family transposase</fullName>
    </submittedName>
</protein>
<comment type="caution">
    <text evidence="1">The sequence shown here is derived from an EMBL/GenBank/DDBJ whole genome shotgun (WGS) entry which is preliminary data.</text>
</comment>
<dbReference type="Gene3D" id="3.30.420.10">
    <property type="entry name" value="Ribonuclease H-like superfamily/Ribonuclease H"/>
    <property type="match status" value="1"/>
</dbReference>
<dbReference type="NCBIfam" id="NF033546">
    <property type="entry name" value="transpos_IS21"/>
    <property type="match status" value="1"/>
</dbReference>
<dbReference type="PROSITE" id="PS50994">
    <property type="entry name" value="INTEGRASE"/>
    <property type="match status" value="1"/>
</dbReference>
<dbReference type="SUPFAM" id="SSF46689">
    <property type="entry name" value="Homeodomain-like"/>
    <property type="match status" value="1"/>
</dbReference>
<evidence type="ECO:0000313" key="1">
    <source>
        <dbReference type="EMBL" id="MTU44522.1"/>
    </source>
</evidence>